<gene>
    <name evidence="1" type="ORF">AAEO60_02640</name>
</gene>
<dbReference type="RefSeq" id="WP_341672097.1">
    <property type="nucleotide sequence ID" value="NZ_JBBYHV010000001.1"/>
</dbReference>
<evidence type="ECO:0000313" key="1">
    <source>
        <dbReference type="EMBL" id="MEL1249562.1"/>
    </source>
</evidence>
<protein>
    <submittedName>
        <fullName evidence="1">Uncharacterized protein</fullName>
    </submittedName>
</protein>
<sequence length="293" mass="31804">MVRAFSHYICIDWSGAKGEHHKSIAMAVADAAGGPPVLIQRERGWSRHEVLEVLRDELPRDSFVGVDLGVSLPFADCGRFFPGFADSPQDAEELWALVDRVCLADEHLSAGSFVTHPELGEYFHHGTRKGEHFGCDGAAHKNGRLRVAEHEQAAFGLRPTSNFKLVGASQVGKSSLTGMRVLHRLRDHLSVWPVDPLPQTGPVIAEIYTSIAALAAGRTAATAKIKTREELDAALVALGSPPLGRSGTIDDHSSDALLTAAWMRANAHRPELWSPKGMTRQVARTEGWTFGVP</sequence>
<proteinExistence type="predicted"/>
<comment type="caution">
    <text evidence="1">The sequence shown here is derived from an EMBL/GenBank/DDBJ whole genome shotgun (WGS) entry which is preliminary data.</text>
</comment>
<reference evidence="1 2" key="1">
    <citation type="submission" date="2024-04" db="EMBL/GenBank/DDBJ databases">
        <title>Aurantiacibacter sp. DGU6 16S ribosomal RNA gene Genome sequencing and assembly.</title>
        <authorList>
            <person name="Park S."/>
        </authorList>
    </citation>
    <scope>NUCLEOTIDE SEQUENCE [LARGE SCALE GENOMIC DNA]</scope>
    <source>
        <strain evidence="1 2">DGU6</strain>
    </source>
</reference>
<accession>A0ABU9ICS7</accession>
<name>A0ABU9ICS7_9SPHN</name>
<dbReference type="Proteomes" id="UP001497045">
    <property type="component" value="Unassembled WGS sequence"/>
</dbReference>
<dbReference type="EMBL" id="JBBYHV010000001">
    <property type="protein sequence ID" value="MEL1249562.1"/>
    <property type="molecule type" value="Genomic_DNA"/>
</dbReference>
<organism evidence="1 2">
    <name type="scientific">Aurantiacibacter gilvus</name>
    <dbReference type="NCBI Taxonomy" id="3139141"/>
    <lineage>
        <taxon>Bacteria</taxon>
        <taxon>Pseudomonadati</taxon>
        <taxon>Pseudomonadota</taxon>
        <taxon>Alphaproteobacteria</taxon>
        <taxon>Sphingomonadales</taxon>
        <taxon>Erythrobacteraceae</taxon>
        <taxon>Aurantiacibacter</taxon>
    </lineage>
</organism>
<evidence type="ECO:0000313" key="2">
    <source>
        <dbReference type="Proteomes" id="UP001497045"/>
    </source>
</evidence>
<keyword evidence="2" id="KW-1185">Reference proteome</keyword>